<organism evidence="2">
    <name type="scientific">Graphocephala atropunctata</name>
    <dbReference type="NCBI Taxonomy" id="36148"/>
    <lineage>
        <taxon>Eukaryota</taxon>
        <taxon>Metazoa</taxon>
        <taxon>Ecdysozoa</taxon>
        <taxon>Arthropoda</taxon>
        <taxon>Hexapoda</taxon>
        <taxon>Insecta</taxon>
        <taxon>Pterygota</taxon>
        <taxon>Neoptera</taxon>
        <taxon>Paraneoptera</taxon>
        <taxon>Hemiptera</taxon>
        <taxon>Auchenorrhyncha</taxon>
        <taxon>Membracoidea</taxon>
        <taxon>Cicadellidae</taxon>
        <taxon>Cicadellinae</taxon>
        <taxon>Cicadellini</taxon>
        <taxon>Graphocephala</taxon>
    </lineage>
</organism>
<feature type="compositionally biased region" description="Basic and acidic residues" evidence="1">
    <location>
        <begin position="58"/>
        <end position="83"/>
    </location>
</feature>
<proteinExistence type="predicted"/>
<name>A0A1B6LXK2_9HEMI</name>
<dbReference type="AlphaFoldDB" id="A0A1B6LXK2"/>
<gene>
    <name evidence="2" type="ORF">g.30243</name>
</gene>
<evidence type="ECO:0000256" key="1">
    <source>
        <dbReference type="SAM" id="MobiDB-lite"/>
    </source>
</evidence>
<protein>
    <recommendedName>
        <fullName evidence="3">Zasp-like motif domain-containing protein</fullName>
    </recommendedName>
</protein>
<accession>A0A1B6LXK2</accession>
<evidence type="ECO:0008006" key="3">
    <source>
        <dbReference type="Google" id="ProtNLM"/>
    </source>
</evidence>
<reference evidence="2" key="1">
    <citation type="submission" date="2015-11" db="EMBL/GenBank/DDBJ databases">
        <title>De novo transcriptome assembly of four potential Pierce s Disease insect vectors from Arizona vineyards.</title>
        <authorList>
            <person name="Tassone E.E."/>
        </authorList>
    </citation>
    <scope>NUCLEOTIDE SEQUENCE</scope>
</reference>
<dbReference type="EMBL" id="GEBQ01011539">
    <property type="protein sequence ID" value="JAT28438.1"/>
    <property type="molecule type" value="Transcribed_RNA"/>
</dbReference>
<feature type="region of interest" description="Disordered" evidence="1">
    <location>
        <begin position="58"/>
        <end position="103"/>
    </location>
</feature>
<sequence length="385" mass="44302">EETIQSSTTTWTEGVHIVEELTTQNTREEWVHDESFLRVSEEDGPIITEAVSTENVSDEKVRFREGSEDKKEDICTIEEDKNQTSEAVTEEQKESGGEPEFKSEFERQLSVIQKQIESIQELPSMLQANLQALQEQLNKIVQAKDSADKKEVEDPVVRKREDSNSHLQWKIDVTVEEKKEEDVEEDVLIQEEKTETVTEEIEETIFCEPGEYEIMETIPNGYAEHCNNIVNKRQREDDEGSVCKPPMIRNFPRTVAERPIVLPGGRKWYTPRDAYNEDFIAETIINQSEVLVGSTIGLNFRKYEPPKFDAANSAVYRLVREIEGRVVDDVVGLPIEGRPEKVLAEEDYFPPISKRHFFAARLAEQTNEHVEKILQDTNEQDIISV</sequence>
<feature type="compositionally biased region" description="Basic and acidic residues" evidence="1">
    <location>
        <begin position="90"/>
        <end position="103"/>
    </location>
</feature>
<evidence type="ECO:0000313" key="2">
    <source>
        <dbReference type="EMBL" id="JAT28438.1"/>
    </source>
</evidence>
<feature type="non-terminal residue" evidence="2">
    <location>
        <position position="1"/>
    </location>
</feature>